<protein>
    <submittedName>
        <fullName evidence="2">MSHA biogenesis protein MshO</fullName>
    </submittedName>
</protein>
<organism evidence="2 3">
    <name type="scientific">Roseateles asaccharophilus</name>
    <dbReference type="NCBI Taxonomy" id="582607"/>
    <lineage>
        <taxon>Bacteria</taxon>
        <taxon>Pseudomonadati</taxon>
        <taxon>Pseudomonadota</taxon>
        <taxon>Betaproteobacteria</taxon>
        <taxon>Burkholderiales</taxon>
        <taxon>Sphaerotilaceae</taxon>
        <taxon>Roseateles</taxon>
    </lineage>
</organism>
<sequence>MHRRPRTEHRRTHRQAGFTLIEAVMTIAITGVVIGIVSLFIVPATTAYFDGAARAQLSDQADTALRRISRDLALALPNSARVSADGRSLELIPVSGAARYAVNSGDTLQFGTADASFAIVGPPLLLSRASQQLAWYNLGAGTPDADAYTLANVRTATSAAGNAANVAIINGGTGLANALQAPPYRVYAIEPPVTYRCDMSTTPGTLMRHTGYGFVATQPNPPSGGSSAVLARHVKACRFSFDPASVSARHGIVTLQISLLDRKPKNADDEANAEAVTLYHTVHVDNLP</sequence>
<dbReference type="Proteomes" id="UP001180825">
    <property type="component" value="Unassembled WGS sequence"/>
</dbReference>
<keyword evidence="3" id="KW-1185">Reference proteome</keyword>
<dbReference type="EMBL" id="JAVDXV010000002">
    <property type="protein sequence ID" value="MDR7332502.1"/>
    <property type="molecule type" value="Genomic_DNA"/>
</dbReference>
<keyword evidence="1" id="KW-0812">Transmembrane</keyword>
<keyword evidence="1" id="KW-1133">Transmembrane helix</keyword>
<dbReference type="NCBIfam" id="TIGR02532">
    <property type="entry name" value="IV_pilin_GFxxxE"/>
    <property type="match status" value="1"/>
</dbReference>
<dbReference type="RefSeq" id="WP_310327061.1">
    <property type="nucleotide sequence ID" value="NZ_JAVDXV010000002.1"/>
</dbReference>
<proteinExistence type="predicted"/>
<dbReference type="PROSITE" id="PS00409">
    <property type="entry name" value="PROKAR_NTER_METHYL"/>
    <property type="match status" value="1"/>
</dbReference>
<comment type="caution">
    <text evidence="2">The sequence shown here is derived from an EMBL/GenBank/DDBJ whole genome shotgun (WGS) entry which is preliminary data.</text>
</comment>
<gene>
    <name evidence="2" type="ORF">J2X21_001628</name>
</gene>
<accession>A0ABU2A7N1</accession>
<evidence type="ECO:0000256" key="1">
    <source>
        <dbReference type="SAM" id="Phobius"/>
    </source>
</evidence>
<keyword evidence="1" id="KW-0472">Membrane</keyword>
<reference evidence="2 3" key="1">
    <citation type="submission" date="2023-07" db="EMBL/GenBank/DDBJ databases">
        <title>Sorghum-associated microbial communities from plants grown in Nebraska, USA.</title>
        <authorList>
            <person name="Schachtman D."/>
        </authorList>
    </citation>
    <scope>NUCLEOTIDE SEQUENCE [LARGE SCALE GENOMIC DNA]</scope>
    <source>
        <strain evidence="2 3">BE316</strain>
    </source>
</reference>
<evidence type="ECO:0000313" key="2">
    <source>
        <dbReference type="EMBL" id="MDR7332502.1"/>
    </source>
</evidence>
<name>A0ABU2A7N1_9BURK</name>
<dbReference type="Pfam" id="PF07963">
    <property type="entry name" value="N_methyl"/>
    <property type="match status" value="1"/>
</dbReference>
<dbReference type="InterPro" id="IPR012902">
    <property type="entry name" value="N_methyl_site"/>
</dbReference>
<feature type="transmembrane region" description="Helical" evidence="1">
    <location>
        <begin position="20"/>
        <end position="42"/>
    </location>
</feature>
<evidence type="ECO:0000313" key="3">
    <source>
        <dbReference type="Proteomes" id="UP001180825"/>
    </source>
</evidence>